<protein>
    <submittedName>
        <fullName evidence="6">Short chain dehydrogenase reductase</fullName>
    </submittedName>
</protein>
<accession>A0ABR2UKN4</accession>
<evidence type="ECO:0000256" key="3">
    <source>
        <dbReference type="ARBA" id="ARBA00023002"/>
    </source>
</evidence>
<dbReference type="SUPFAM" id="SSF51735">
    <property type="entry name" value="NAD(P)-binding Rossmann-fold domains"/>
    <property type="match status" value="1"/>
</dbReference>
<reference evidence="6 7" key="1">
    <citation type="journal article" date="2024" name="J. Plant Pathol.">
        <title>Sequence and assembly of the genome of Seiridium unicorne, isolate CBS 538.82, causal agent of cypress canker disease.</title>
        <authorList>
            <person name="Scali E."/>
            <person name="Rocca G.D."/>
            <person name="Danti R."/>
            <person name="Garbelotto M."/>
            <person name="Barberini S."/>
            <person name="Baroncelli R."/>
            <person name="Emiliani G."/>
        </authorList>
    </citation>
    <scope>NUCLEOTIDE SEQUENCE [LARGE SCALE GENOMIC DNA]</scope>
    <source>
        <strain evidence="6 7">BM-138-508</strain>
    </source>
</reference>
<dbReference type="PANTHER" id="PTHR43963:SF6">
    <property type="entry name" value="CHAIN DEHYDROGENASE FAMILY PROTEIN, PUTATIVE (AFU_ORTHOLOGUE AFUA_3G15350)-RELATED"/>
    <property type="match status" value="1"/>
</dbReference>
<feature type="region of interest" description="Disordered" evidence="5">
    <location>
        <begin position="237"/>
        <end position="256"/>
    </location>
</feature>
<comment type="caution">
    <text evidence="6">The sequence shown here is derived from an EMBL/GenBank/DDBJ whole genome shotgun (WGS) entry which is preliminary data.</text>
</comment>
<keyword evidence="2" id="KW-0521">NADP</keyword>
<dbReference type="InterPro" id="IPR036291">
    <property type="entry name" value="NAD(P)-bd_dom_sf"/>
</dbReference>
<evidence type="ECO:0000313" key="6">
    <source>
        <dbReference type="EMBL" id="KAK9414911.1"/>
    </source>
</evidence>
<evidence type="ECO:0000256" key="1">
    <source>
        <dbReference type="ARBA" id="ARBA00006484"/>
    </source>
</evidence>
<evidence type="ECO:0000256" key="2">
    <source>
        <dbReference type="ARBA" id="ARBA00022857"/>
    </source>
</evidence>
<dbReference type="Pfam" id="PF00106">
    <property type="entry name" value="adh_short"/>
    <property type="match status" value="1"/>
</dbReference>
<dbReference type="EMBL" id="JARVKF010000421">
    <property type="protein sequence ID" value="KAK9414911.1"/>
    <property type="molecule type" value="Genomic_DNA"/>
</dbReference>
<dbReference type="PRINTS" id="PR00081">
    <property type="entry name" value="GDHRDH"/>
</dbReference>
<dbReference type="InterPro" id="IPR002347">
    <property type="entry name" value="SDR_fam"/>
</dbReference>
<evidence type="ECO:0000256" key="4">
    <source>
        <dbReference type="RuleBase" id="RU000363"/>
    </source>
</evidence>
<dbReference type="Gene3D" id="3.40.50.720">
    <property type="entry name" value="NAD(P)-binding Rossmann-like Domain"/>
    <property type="match status" value="1"/>
</dbReference>
<evidence type="ECO:0000313" key="7">
    <source>
        <dbReference type="Proteomes" id="UP001408356"/>
    </source>
</evidence>
<keyword evidence="7" id="KW-1185">Reference proteome</keyword>
<dbReference type="PANTHER" id="PTHR43963">
    <property type="entry name" value="CARBONYL REDUCTASE 1-RELATED"/>
    <property type="match status" value="1"/>
</dbReference>
<evidence type="ECO:0000256" key="5">
    <source>
        <dbReference type="SAM" id="MobiDB-lite"/>
    </source>
</evidence>
<dbReference type="PRINTS" id="PR00080">
    <property type="entry name" value="SDRFAMILY"/>
</dbReference>
<keyword evidence="3" id="KW-0560">Oxidoreductase</keyword>
<sequence length="256" mass="26627">MSQSNSNTTIALITGANQGIGRAAATRLAKEHGFTVIIGSRNLSAGQEVADGLQEAGCKASAVQLDISSDTSIAAAVETITERFGRVDVLINNAGILLDEGGNVFKAQTKLGTRDLFEWTFGTNVIGTACVTEALLPLLRKAKQPPGPRIIFVSSRMGAFGFSSDRTTQAWPLDYKAYDASKAAVNMLAVNYARILEEIGGTANAVCPGLVSTSLIGYHSAGLPAEVGAQRIVELASGGEGGPNGTLSDKDGPLEW</sequence>
<comment type="similarity">
    <text evidence="1 4">Belongs to the short-chain dehydrogenases/reductases (SDR) family.</text>
</comment>
<proteinExistence type="inferred from homology"/>
<organism evidence="6 7">
    <name type="scientific">Seiridium unicorne</name>
    <dbReference type="NCBI Taxonomy" id="138068"/>
    <lineage>
        <taxon>Eukaryota</taxon>
        <taxon>Fungi</taxon>
        <taxon>Dikarya</taxon>
        <taxon>Ascomycota</taxon>
        <taxon>Pezizomycotina</taxon>
        <taxon>Sordariomycetes</taxon>
        <taxon>Xylariomycetidae</taxon>
        <taxon>Amphisphaeriales</taxon>
        <taxon>Sporocadaceae</taxon>
        <taxon>Seiridium</taxon>
    </lineage>
</organism>
<gene>
    <name evidence="6" type="ORF">SUNI508_10854</name>
</gene>
<name>A0ABR2UKN4_9PEZI</name>
<dbReference type="Proteomes" id="UP001408356">
    <property type="component" value="Unassembled WGS sequence"/>
</dbReference>